<evidence type="ECO:0000256" key="14">
    <source>
        <dbReference type="ARBA" id="ARBA00032379"/>
    </source>
</evidence>
<evidence type="ECO:0000256" key="12">
    <source>
        <dbReference type="ARBA" id="ARBA00023004"/>
    </source>
</evidence>
<comment type="cofactor">
    <cofactor evidence="1 16">
        <name>Fe(2+)</name>
        <dbReference type="ChEBI" id="CHEBI:29033"/>
    </cofactor>
</comment>
<dbReference type="EC" id="1.14.16.2" evidence="5"/>
<dbReference type="PANTHER" id="PTHR11473:SF39">
    <property type="entry name" value="TYROSINE 3-MONOOXYGENASE"/>
    <property type="match status" value="1"/>
</dbReference>
<keyword evidence="7" id="KW-0963">Cytoplasm</keyword>
<protein>
    <recommendedName>
        <fullName evidence="6">Tyrosine 3-monooxygenase</fullName>
        <ecNumber evidence="5">1.14.16.2</ecNumber>
    </recommendedName>
    <alternativeName>
        <fullName evidence="14">Tyrosine 3-hydroxylase</fullName>
    </alternativeName>
</protein>
<organism evidence="18">
    <name type="scientific">Tetraodon nigroviridis</name>
    <name type="common">Spotted green pufferfish</name>
    <name type="synonym">Chelonodon nigroviridis</name>
    <dbReference type="NCBI Taxonomy" id="99883"/>
    <lineage>
        <taxon>Eukaryota</taxon>
        <taxon>Metazoa</taxon>
        <taxon>Chordata</taxon>
        <taxon>Craniata</taxon>
        <taxon>Vertebrata</taxon>
        <taxon>Euteleostomi</taxon>
        <taxon>Actinopterygii</taxon>
        <taxon>Neopterygii</taxon>
        <taxon>Teleostei</taxon>
        <taxon>Neoteleostei</taxon>
        <taxon>Acanthomorphata</taxon>
        <taxon>Eupercaria</taxon>
        <taxon>Tetraodontiformes</taxon>
        <taxon>Tetradontoidea</taxon>
        <taxon>Tetraodontidae</taxon>
        <taxon>Tetraodon</taxon>
    </lineage>
</organism>
<feature type="non-terminal residue" evidence="18">
    <location>
        <position position="488"/>
    </location>
</feature>
<dbReference type="Pfam" id="PF12549">
    <property type="entry name" value="TOH_N"/>
    <property type="match status" value="1"/>
</dbReference>
<dbReference type="GO" id="GO:0048471">
    <property type="term" value="C:perinuclear region of cytoplasm"/>
    <property type="evidence" value="ECO:0007669"/>
    <property type="project" value="UniProtKB-SubCell"/>
</dbReference>
<dbReference type="KEGG" id="tng:GSTEN00019792G001"/>
<dbReference type="SUPFAM" id="SSF55021">
    <property type="entry name" value="ACT-like"/>
    <property type="match status" value="1"/>
</dbReference>
<sequence>QSQRFLGRRQSLIEDARKEREAAAAAAEAAEASEQIVFEEDDGKALLNIFFTLRNSKTPALSRTLKVFETFEAKIHHLETRPCRKLKDNQEGLEYFVRCEVHLSDVSTLIGSLKRNAEDVKTTKEVKFHWFPKKIADLDKCHHLVTKFDPDLDQDHPGYTDAAYRQRRKMIGDVAFRYRHGESIPRVEYTEEEIGTWREVYLTLRDLYATHACSEHLEAFRLLEKHCGYSPDNIPQLEDVSCFLKERTGFTLRPVAGLLSARDFLASLAFRVFQCTQYIRHASSPMHSPEPDCVHELLGHVPMLANSTFAQFSQVRGRQRTFCPLRLSYVFANSPWIHPLQSLGLASLGASDEDIEKLSTLYWFTVEYGLCKQNGEVKAYGAGLLSSYGELVHSLSDEPEVREFDPDAAAVQPYQDQTYQPVYFISESFADAKEKFRRYVAGIKRPFSVRFDPYTTSIEVLDNPLKIQGGLEGVKDELKMLADALSVL</sequence>
<feature type="binding site" evidence="15">
    <location>
        <position position="300"/>
    </location>
    <ligand>
        <name>Fe cation</name>
        <dbReference type="ChEBI" id="CHEBI:24875"/>
    </ligand>
</feature>
<dbReference type="AlphaFoldDB" id="Q4SDY9"/>
<evidence type="ECO:0000256" key="9">
    <source>
        <dbReference type="ARBA" id="ARBA00022723"/>
    </source>
</evidence>
<evidence type="ECO:0000313" key="18">
    <source>
        <dbReference type="EMBL" id="CAG01143.1"/>
    </source>
</evidence>
<dbReference type="Gene3D" id="1.10.800.10">
    <property type="entry name" value="Aromatic amino acid hydroxylase"/>
    <property type="match status" value="1"/>
</dbReference>
<dbReference type="GO" id="GO:0006585">
    <property type="term" value="P:dopamine biosynthetic process from tyrosine"/>
    <property type="evidence" value="ECO:0007669"/>
    <property type="project" value="TreeGrafter"/>
</dbReference>
<evidence type="ECO:0000256" key="8">
    <source>
        <dbReference type="ARBA" id="ARBA00022584"/>
    </source>
</evidence>
<dbReference type="InterPro" id="IPR036329">
    <property type="entry name" value="Aro-AA_hydroxylase_C_sf"/>
</dbReference>
<comment type="subcellular location">
    <subcellularLocation>
        <location evidence="2">Cytoplasm</location>
        <location evidence="2">Perinuclear region</location>
    </subcellularLocation>
</comment>
<feature type="binding site" evidence="15">
    <location>
        <position position="367"/>
    </location>
    <ligand>
        <name>Fe cation</name>
        <dbReference type="ChEBI" id="CHEBI:24875"/>
    </ligand>
</feature>
<name>Q4SDY9_TETNG</name>
<dbReference type="InterPro" id="IPR045865">
    <property type="entry name" value="ACT-like_dom_sf"/>
</dbReference>
<dbReference type="GO" id="GO:0030424">
    <property type="term" value="C:axon"/>
    <property type="evidence" value="ECO:0007669"/>
    <property type="project" value="TreeGrafter"/>
</dbReference>
<dbReference type="PROSITE" id="PS51410">
    <property type="entry name" value="BH4_AAA_HYDROXYL_2"/>
    <property type="match status" value="1"/>
</dbReference>
<evidence type="ECO:0000256" key="16">
    <source>
        <dbReference type="PIRSR" id="PIRSR601273-2"/>
    </source>
</evidence>
<evidence type="ECO:0000256" key="6">
    <source>
        <dbReference type="ARBA" id="ARBA00017181"/>
    </source>
</evidence>
<feature type="non-terminal residue" evidence="18">
    <location>
        <position position="1"/>
    </location>
</feature>
<evidence type="ECO:0000256" key="1">
    <source>
        <dbReference type="ARBA" id="ARBA00001954"/>
    </source>
</evidence>
<evidence type="ECO:0000256" key="10">
    <source>
        <dbReference type="ARBA" id="ARBA00022979"/>
    </source>
</evidence>
<evidence type="ECO:0000259" key="17">
    <source>
        <dbReference type="PROSITE" id="PS51410"/>
    </source>
</evidence>
<dbReference type="InterPro" id="IPR001273">
    <property type="entry name" value="ArAA_hydroxylase"/>
</dbReference>
<keyword evidence="13" id="KW-0503">Monooxygenase</keyword>
<comment type="pathway">
    <text evidence="3">Catecholamine biosynthesis; dopamine biosynthesis; dopamine from L-tyrosine: step 1/2.</text>
</comment>
<dbReference type="GO" id="GO:0043204">
    <property type="term" value="C:perikaryon"/>
    <property type="evidence" value="ECO:0007669"/>
    <property type="project" value="TreeGrafter"/>
</dbReference>
<dbReference type="OrthoDB" id="983542at2759"/>
<dbReference type="Gene3D" id="3.30.70.260">
    <property type="match status" value="1"/>
</dbReference>
<dbReference type="InterPro" id="IPR019774">
    <property type="entry name" value="Aromatic-AA_hydroxylase_C"/>
</dbReference>
<evidence type="ECO:0000256" key="11">
    <source>
        <dbReference type="ARBA" id="ARBA00023002"/>
    </source>
</evidence>
<feature type="domain" description="Biopterin-dependent aromatic amino acid hydroxylase family profile" evidence="17">
    <location>
        <begin position="116"/>
        <end position="488"/>
    </location>
</feature>
<reference evidence="18" key="1">
    <citation type="journal article" date="2004" name="Nature">
        <title>Genome duplication in the teleost fish Tetraodon nigroviridis reveals the early vertebrate proto-karyotype.</title>
        <authorList>
            <person name="Jaillon O."/>
            <person name="Aury J.-M."/>
            <person name="Brunet F."/>
            <person name="Petit J.-L."/>
            <person name="Stange-Thomann N."/>
            <person name="Mauceli E."/>
            <person name="Bouneau L."/>
            <person name="Fischer C."/>
            <person name="Ozouf-Costaz C."/>
            <person name="Bernot A."/>
            <person name="Nicaud S."/>
            <person name="Jaffe D."/>
            <person name="Fisher S."/>
            <person name="Lutfalla G."/>
            <person name="Dossat C."/>
            <person name="Segurens B."/>
            <person name="Dasilva C."/>
            <person name="Salanoubat M."/>
            <person name="Levy M."/>
            <person name="Boudet N."/>
            <person name="Castellano S."/>
            <person name="Anthouard V."/>
            <person name="Jubin C."/>
            <person name="Castelli V."/>
            <person name="Katinka M."/>
            <person name="Vacherie B."/>
            <person name="Biemont C."/>
            <person name="Skalli Z."/>
            <person name="Cattolico L."/>
            <person name="Poulain J."/>
            <person name="De Berardinis V."/>
            <person name="Cruaud C."/>
            <person name="Duprat S."/>
            <person name="Brottier P."/>
            <person name="Coutanceau J.-P."/>
            <person name="Gouzy J."/>
            <person name="Parra G."/>
            <person name="Lardier G."/>
            <person name="Chapple C."/>
            <person name="McKernan K.J."/>
            <person name="McEwan P."/>
            <person name="Bosak S."/>
            <person name="Kellis M."/>
            <person name="Volff J.-N."/>
            <person name="Guigo R."/>
            <person name="Zody M.C."/>
            <person name="Mesirov J."/>
            <person name="Lindblad-Toh K."/>
            <person name="Birren B."/>
            <person name="Nusbaum C."/>
            <person name="Kahn D."/>
            <person name="Robinson-Rechavi M."/>
            <person name="Laudet V."/>
            <person name="Schachter V."/>
            <person name="Quetier F."/>
            <person name="Saurin W."/>
            <person name="Scarpelli C."/>
            <person name="Wincker P."/>
            <person name="Lander E.S."/>
            <person name="Weissenbach J."/>
            <person name="Roest Crollius H."/>
        </authorList>
    </citation>
    <scope>NUCLEOTIDE SEQUENCE [LARGE SCALE GENOMIC DNA]</scope>
</reference>
<evidence type="ECO:0000256" key="4">
    <source>
        <dbReference type="ARBA" id="ARBA00009712"/>
    </source>
</evidence>
<dbReference type="PRINTS" id="PR00372">
    <property type="entry name" value="FYWHYDRXLASE"/>
</dbReference>
<feature type="binding site" evidence="15">
    <location>
        <position position="295"/>
    </location>
    <ligand>
        <name>Fe cation</name>
        <dbReference type="ChEBI" id="CHEBI:24875"/>
    </ligand>
</feature>
<dbReference type="Pfam" id="PF00351">
    <property type="entry name" value="Biopterin_H"/>
    <property type="match status" value="2"/>
</dbReference>
<keyword evidence="8" id="KW-0127">Catecholamine biosynthesis</keyword>
<evidence type="ECO:0000256" key="5">
    <source>
        <dbReference type="ARBA" id="ARBA00011993"/>
    </source>
</evidence>
<reference evidence="18" key="2">
    <citation type="submission" date="2004-02" db="EMBL/GenBank/DDBJ databases">
        <authorList>
            <consortium name="Genoscope"/>
            <consortium name="Whitehead Institute Centre for Genome Research"/>
        </authorList>
    </citation>
    <scope>NUCLEOTIDE SEQUENCE</scope>
</reference>
<dbReference type="InterPro" id="IPR021164">
    <property type="entry name" value="Tyrosine_hydroxylase_CS"/>
</dbReference>
<dbReference type="InterPro" id="IPR018301">
    <property type="entry name" value="ArAA_hydroxylase_Fe/CU_BS"/>
</dbReference>
<evidence type="ECO:0000256" key="7">
    <source>
        <dbReference type="ARBA" id="ARBA00022490"/>
    </source>
</evidence>
<dbReference type="PANTHER" id="PTHR11473">
    <property type="entry name" value="AROMATIC AMINO ACID HYDROXYLASE"/>
    <property type="match status" value="1"/>
</dbReference>
<keyword evidence="9 15" id="KW-0479">Metal-binding</keyword>
<dbReference type="CDD" id="cd03345">
    <property type="entry name" value="eu_TyrOH"/>
    <property type="match status" value="1"/>
</dbReference>
<dbReference type="InterPro" id="IPR019773">
    <property type="entry name" value="Tyrosine_3-monooxygenase-like"/>
</dbReference>
<evidence type="ECO:0000256" key="2">
    <source>
        <dbReference type="ARBA" id="ARBA00004556"/>
    </source>
</evidence>
<dbReference type="GO" id="GO:0005506">
    <property type="term" value="F:iron ion binding"/>
    <property type="evidence" value="ECO:0007669"/>
    <property type="project" value="InterPro"/>
</dbReference>
<dbReference type="EMBL" id="CAAE01014627">
    <property type="protein sequence ID" value="CAG01143.1"/>
    <property type="molecule type" value="Genomic_DNA"/>
</dbReference>
<dbReference type="PIRSF" id="PIRSF000336">
    <property type="entry name" value="TH"/>
    <property type="match status" value="1"/>
</dbReference>
<evidence type="ECO:0000256" key="13">
    <source>
        <dbReference type="ARBA" id="ARBA00023033"/>
    </source>
</evidence>
<evidence type="ECO:0000256" key="3">
    <source>
        <dbReference type="ARBA" id="ARBA00004700"/>
    </source>
</evidence>
<dbReference type="FunFam" id="3.30.70.260:FF:000024">
    <property type="entry name" value="Tyrosine 3-monooxygenase"/>
    <property type="match status" value="1"/>
</dbReference>
<comment type="similarity">
    <text evidence="4">Belongs to the biopterin-dependent aromatic amino acid hydroxylase family.</text>
</comment>
<gene>
    <name evidence="18" type="ORF">GSTENG00019792001</name>
</gene>
<keyword evidence="11" id="KW-0560">Oxidoreductase</keyword>
<dbReference type="GO" id="GO:0004511">
    <property type="term" value="F:tyrosine 3-monooxygenase activity"/>
    <property type="evidence" value="ECO:0007669"/>
    <property type="project" value="UniProtKB-EC"/>
</dbReference>
<accession>Q4SDY9</accession>
<dbReference type="SUPFAM" id="SSF56534">
    <property type="entry name" value="Aromatic aminoacid monoxygenases, catalytic and oligomerization domains"/>
    <property type="match status" value="1"/>
</dbReference>
<keyword evidence="12 15" id="KW-0408">Iron</keyword>
<dbReference type="InterPro" id="IPR049321">
    <property type="entry name" value="TH_ACT"/>
</dbReference>
<dbReference type="PROSITE" id="PS00367">
    <property type="entry name" value="BH4_AAA_HYDROXYL_1"/>
    <property type="match status" value="1"/>
</dbReference>
<dbReference type="InterPro" id="IPR036951">
    <property type="entry name" value="ArAA_hydroxylase_sf"/>
</dbReference>
<evidence type="ECO:0000256" key="15">
    <source>
        <dbReference type="PIRSR" id="PIRSR000336-1"/>
    </source>
</evidence>
<proteinExistence type="inferred from homology"/>
<comment type="caution">
    <text evidence="18">The sequence shown here is derived from an EMBL/GenBank/DDBJ whole genome shotgun (WGS) entry which is preliminary data.</text>
</comment>
<dbReference type="UniPathway" id="UPA00747">
    <property type="reaction ID" value="UER00733"/>
</dbReference>
<keyword evidence="10" id="KW-0530">Neurotransmitter biosynthesis</keyword>
<dbReference type="InterPro" id="IPR041903">
    <property type="entry name" value="Eu_TyrOH_cat"/>
</dbReference>
<dbReference type="Pfam" id="PF21417">
    <property type="entry name" value="TH_ACT"/>
    <property type="match status" value="1"/>
</dbReference>